<proteinExistence type="predicted"/>
<feature type="compositionally biased region" description="Basic and acidic residues" evidence="1">
    <location>
        <begin position="99"/>
        <end position="110"/>
    </location>
</feature>
<feature type="region of interest" description="Disordered" evidence="1">
    <location>
        <begin position="53"/>
        <end position="163"/>
    </location>
</feature>
<feature type="region of interest" description="Disordered" evidence="1">
    <location>
        <begin position="320"/>
        <end position="347"/>
    </location>
</feature>
<feature type="compositionally biased region" description="Basic and acidic residues" evidence="1">
    <location>
        <begin position="53"/>
        <end position="65"/>
    </location>
</feature>
<feature type="compositionally biased region" description="Polar residues" evidence="1">
    <location>
        <begin position="78"/>
        <end position="88"/>
    </location>
</feature>
<sequence length="347" mass="38993">MVTQLQIVRVPLERRPPDLPPDFPKLHNLRLEFLEDKRKLKDGLPLIPLKVTVDKRSKPVTKEHTVEEEEHTVEEQPPTKQTTPHSNVSESHSDDEDDREMRKTLEDDRSSVASAASAVSGGEEEEEGSVGDAEEIEDGDSDSGSGDSDAANSMTPEEREEMEREEYLFKFEILRKKNRSADIPVFTRHTPVETMKRSYNSVVRRVHLDSATESYRHYMIAGFLVTEFVCTKWAGIDLTGFAKQQIAIMYKYDQLLIELGEKTYSPTGSKLPVEVRLIGFVILQAGIFYIGKMLMGINGGDGGNPMNAIYTGLMGNQLPQVSAENRPRPKGPSLSPEDIRRMNAQQS</sequence>
<accession>A0A6C0M285</accession>
<feature type="compositionally biased region" description="Low complexity" evidence="1">
    <location>
        <begin position="142"/>
        <end position="151"/>
    </location>
</feature>
<dbReference type="AlphaFoldDB" id="A0A6C0M285"/>
<dbReference type="Pfam" id="PF19071">
    <property type="entry name" value="DUF5767"/>
    <property type="match status" value="1"/>
</dbReference>
<protein>
    <submittedName>
        <fullName evidence="2">Uncharacterized protein</fullName>
    </submittedName>
</protein>
<organism evidence="2">
    <name type="scientific">viral metagenome</name>
    <dbReference type="NCBI Taxonomy" id="1070528"/>
    <lineage>
        <taxon>unclassified sequences</taxon>
        <taxon>metagenomes</taxon>
        <taxon>organismal metagenomes</taxon>
    </lineage>
</organism>
<feature type="compositionally biased region" description="Low complexity" evidence="1">
    <location>
        <begin position="111"/>
        <end position="121"/>
    </location>
</feature>
<feature type="compositionally biased region" description="Acidic residues" evidence="1">
    <location>
        <begin position="122"/>
        <end position="141"/>
    </location>
</feature>
<reference evidence="2" key="1">
    <citation type="journal article" date="2020" name="Nature">
        <title>Giant virus diversity and host interactions through global metagenomics.</title>
        <authorList>
            <person name="Schulz F."/>
            <person name="Roux S."/>
            <person name="Paez-Espino D."/>
            <person name="Jungbluth S."/>
            <person name="Walsh D.A."/>
            <person name="Denef V.J."/>
            <person name="McMahon K.D."/>
            <person name="Konstantinidis K.T."/>
            <person name="Eloe-Fadrosh E.A."/>
            <person name="Kyrpides N.C."/>
            <person name="Woyke T."/>
        </authorList>
    </citation>
    <scope>NUCLEOTIDE SEQUENCE</scope>
    <source>
        <strain evidence="2">GVMAG-S-1029409-49</strain>
    </source>
</reference>
<evidence type="ECO:0000313" key="2">
    <source>
        <dbReference type="EMBL" id="QHU35612.1"/>
    </source>
</evidence>
<evidence type="ECO:0000256" key="1">
    <source>
        <dbReference type="SAM" id="MobiDB-lite"/>
    </source>
</evidence>
<dbReference type="InterPro" id="IPR043910">
    <property type="entry name" value="DUF5767"/>
</dbReference>
<dbReference type="EMBL" id="MN740610">
    <property type="protein sequence ID" value="QHU35612.1"/>
    <property type="molecule type" value="Genomic_DNA"/>
</dbReference>
<name>A0A6C0M285_9ZZZZ</name>